<gene>
    <name evidence="2" type="ORF">IPOD504_LOCUS12873</name>
</gene>
<protein>
    <submittedName>
        <fullName evidence="2">Uncharacterized protein</fullName>
    </submittedName>
</protein>
<keyword evidence="3" id="KW-1185">Reference proteome</keyword>
<feature type="signal peptide" evidence="1">
    <location>
        <begin position="1"/>
        <end position="22"/>
    </location>
</feature>
<keyword evidence="1" id="KW-0732">Signal</keyword>
<name>A0ABN8IVU3_9NEOP</name>
<evidence type="ECO:0000313" key="3">
    <source>
        <dbReference type="Proteomes" id="UP000837857"/>
    </source>
</evidence>
<proteinExistence type="predicted"/>
<reference evidence="2" key="1">
    <citation type="submission" date="2022-03" db="EMBL/GenBank/DDBJ databases">
        <authorList>
            <person name="Martin H S."/>
        </authorList>
    </citation>
    <scope>NUCLEOTIDE SEQUENCE</scope>
</reference>
<accession>A0ABN8IVU3</accession>
<feature type="chain" id="PRO_5045705321" evidence="1">
    <location>
        <begin position="23"/>
        <end position="119"/>
    </location>
</feature>
<feature type="non-terminal residue" evidence="2">
    <location>
        <position position="1"/>
    </location>
</feature>
<dbReference type="Proteomes" id="UP000837857">
    <property type="component" value="Chromosome 30"/>
</dbReference>
<dbReference type="EMBL" id="OW152842">
    <property type="protein sequence ID" value="CAH2064735.1"/>
    <property type="molecule type" value="Genomic_DNA"/>
</dbReference>
<evidence type="ECO:0000256" key="1">
    <source>
        <dbReference type="SAM" id="SignalP"/>
    </source>
</evidence>
<sequence length="119" mass="13132">MYLRAFIITFGILVSGPEQCLCNQPCSASHVKHYHQTNPYHQTLLPTQGTLRANDPVHLTPINMFVKIDDTHRDLSGGVQPSTTTCHPGNDFRQSRIFTKLFSLPGAVADALISGEITI</sequence>
<evidence type="ECO:0000313" key="2">
    <source>
        <dbReference type="EMBL" id="CAH2064735.1"/>
    </source>
</evidence>
<organism evidence="2 3">
    <name type="scientific">Iphiclides podalirius</name>
    <name type="common">scarce swallowtail</name>
    <dbReference type="NCBI Taxonomy" id="110791"/>
    <lineage>
        <taxon>Eukaryota</taxon>
        <taxon>Metazoa</taxon>
        <taxon>Ecdysozoa</taxon>
        <taxon>Arthropoda</taxon>
        <taxon>Hexapoda</taxon>
        <taxon>Insecta</taxon>
        <taxon>Pterygota</taxon>
        <taxon>Neoptera</taxon>
        <taxon>Endopterygota</taxon>
        <taxon>Lepidoptera</taxon>
        <taxon>Glossata</taxon>
        <taxon>Ditrysia</taxon>
        <taxon>Papilionoidea</taxon>
        <taxon>Papilionidae</taxon>
        <taxon>Papilioninae</taxon>
        <taxon>Iphiclides</taxon>
    </lineage>
</organism>